<dbReference type="GO" id="GO:0140359">
    <property type="term" value="F:ABC-type transporter activity"/>
    <property type="evidence" value="ECO:0007669"/>
    <property type="project" value="InterPro"/>
</dbReference>
<evidence type="ECO:0000256" key="2">
    <source>
        <dbReference type="ARBA" id="ARBA00007577"/>
    </source>
</evidence>
<feature type="transmembrane region" description="Helical" evidence="12">
    <location>
        <begin position="614"/>
        <end position="632"/>
    </location>
</feature>
<keyword evidence="8" id="KW-1278">Translocase</keyword>
<dbReference type="InterPro" id="IPR017871">
    <property type="entry name" value="ABC_transporter-like_CS"/>
</dbReference>
<evidence type="ECO:0000256" key="11">
    <source>
        <dbReference type="ARBA" id="ARBA00023180"/>
    </source>
</evidence>
<dbReference type="CDD" id="cd18578">
    <property type="entry name" value="ABC_6TM_Pgp_ABCB1_D2_like"/>
    <property type="match status" value="1"/>
</dbReference>
<keyword evidence="7" id="KW-0067">ATP-binding</keyword>
<dbReference type="PANTHER" id="PTHR45136:SF2">
    <property type="entry name" value="ABC TRANSPORTER DOMAIN-CONTAINING PROTEIN"/>
    <property type="match status" value="1"/>
</dbReference>
<evidence type="ECO:0000313" key="15">
    <source>
        <dbReference type="EMBL" id="KAK9698433.1"/>
    </source>
</evidence>
<comment type="caution">
    <text evidence="15">The sequence shown here is derived from an EMBL/GenBank/DDBJ whole genome shotgun (WGS) entry which is preliminary data.</text>
</comment>
<evidence type="ECO:0000256" key="8">
    <source>
        <dbReference type="ARBA" id="ARBA00022967"/>
    </source>
</evidence>
<dbReference type="PANTHER" id="PTHR45136">
    <property type="entry name" value="ABC TRANSPORTER DOMAIN-CONTAINING PROTEIN"/>
    <property type="match status" value="1"/>
</dbReference>
<evidence type="ECO:0000256" key="9">
    <source>
        <dbReference type="ARBA" id="ARBA00022989"/>
    </source>
</evidence>
<dbReference type="SMART" id="SM00382">
    <property type="entry name" value="AAA"/>
    <property type="match status" value="2"/>
</dbReference>
<dbReference type="Pfam" id="PF00664">
    <property type="entry name" value="ABC_membrane"/>
    <property type="match status" value="2"/>
</dbReference>
<keyword evidence="16" id="KW-1185">Reference proteome</keyword>
<accession>A0AAW1J5X3</accession>
<keyword evidence="10 12" id="KW-0472">Membrane</keyword>
<comment type="similarity">
    <text evidence="2">Belongs to the ABC transporter superfamily. ABCB family. Multidrug resistance exporter (TC 3.A.1.201) subfamily.</text>
</comment>
<dbReference type="AlphaFoldDB" id="A0AAW1J5X3"/>
<keyword evidence="11" id="KW-0325">Glycoprotein</keyword>
<dbReference type="PROSITE" id="PS50893">
    <property type="entry name" value="ABC_TRANSPORTER_2"/>
    <property type="match status" value="2"/>
</dbReference>
<evidence type="ECO:0000259" key="13">
    <source>
        <dbReference type="PROSITE" id="PS50893"/>
    </source>
</evidence>
<protein>
    <submittedName>
        <fullName evidence="15">Uncharacterized protein</fullName>
    </submittedName>
</protein>
<reference evidence="15" key="1">
    <citation type="submission" date="2024-03" db="EMBL/GenBank/DDBJ databases">
        <title>WGS assembly of Saponaria officinalis var. Norfolk2.</title>
        <authorList>
            <person name="Jenkins J."/>
            <person name="Shu S."/>
            <person name="Grimwood J."/>
            <person name="Barry K."/>
            <person name="Goodstein D."/>
            <person name="Schmutz J."/>
            <person name="Leebens-Mack J."/>
            <person name="Osbourn A."/>
        </authorList>
    </citation>
    <scope>NUCLEOTIDE SEQUENCE [LARGE SCALE GENOMIC DNA]</scope>
    <source>
        <strain evidence="15">JIC</strain>
    </source>
</reference>
<evidence type="ECO:0000256" key="7">
    <source>
        <dbReference type="ARBA" id="ARBA00022840"/>
    </source>
</evidence>
<evidence type="ECO:0000259" key="14">
    <source>
        <dbReference type="PROSITE" id="PS50929"/>
    </source>
</evidence>
<feature type="domain" description="ABC transmembrane type-1" evidence="14">
    <location>
        <begin position="495"/>
        <end position="756"/>
    </location>
</feature>
<keyword evidence="4 12" id="KW-0812">Transmembrane</keyword>
<dbReference type="PROSITE" id="PS00211">
    <property type="entry name" value="ABC_TRANSPORTER_1"/>
    <property type="match status" value="2"/>
</dbReference>
<feature type="domain" description="ABC transporter" evidence="13">
    <location>
        <begin position="797"/>
        <end position="1034"/>
    </location>
</feature>
<dbReference type="GO" id="GO:0016887">
    <property type="term" value="F:ATP hydrolysis activity"/>
    <property type="evidence" value="ECO:0007669"/>
    <property type="project" value="InterPro"/>
</dbReference>
<dbReference type="Gene3D" id="3.40.50.300">
    <property type="entry name" value="P-loop containing nucleotide triphosphate hydrolases"/>
    <property type="match status" value="2"/>
</dbReference>
<dbReference type="FunFam" id="3.40.50.300:FF:000205">
    <property type="entry name" value="ABC transporter B family member 4"/>
    <property type="match status" value="1"/>
</dbReference>
<feature type="transmembrane region" description="Helical" evidence="12">
    <location>
        <begin position="638"/>
        <end position="656"/>
    </location>
</feature>
<dbReference type="GO" id="GO:0005524">
    <property type="term" value="F:ATP binding"/>
    <property type="evidence" value="ECO:0007669"/>
    <property type="project" value="UniProtKB-KW"/>
</dbReference>
<organism evidence="15 16">
    <name type="scientific">Saponaria officinalis</name>
    <name type="common">Common soapwort</name>
    <name type="synonym">Lychnis saponaria</name>
    <dbReference type="NCBI Taxonomy" id="3572"/>
    <lineage>
        <taxon>Eukaryota</taxon>
        <taxon>Viridiplantae</taxon>
        <taxon>Streptophyta</taxon>
        <taxon>Embryophyta</taxon>
        <taxon>Tracheophyta</taxon>
        <taxon>Spermatophyta</taxon>
        <taxon>Magnoliopsida</taxon>
        <taxon>eudicotyledons</taxon>
        <taxon>Gunneridae</taxon>
        <taxon>Pentapetalae</taxon>
        <taxon>Caryophyllales</taxon>
        <taxon>Caryophyllaceae</taxon>
        <taxon>Caryophylleae</taxon>
        <taxon>Saponaria</taxon>
    </lineage>
</organism>
<sequence>MNLSTFIGSHVTAFVLLWRLTLVGIPFVLFLIVPGIMYGRTSINLAKKLSVEYNKAGSIAEQPISSVRTVYAFVGEMKTMSKFSTTLDGTVKLGLKQGNGVTYMIWAFNAWYGSRLVMYHGAKGGTVFLMVPNLRTHSKALGSSLSDIRYFLEAASSGERILEMIKRVPTIDSENMDGMTFENVIGEVEFKHVQFTYPTRSSSIIFQDLSLRIPAKKTVAIVGRSGCGKSTPLALLQRFYEPENGKILLDGVSIDKLQVKWLRSQMAVNILFGKENATIEEVVEAAIDSNAHNFISQLPQGYDTQVGERGVQMSGGQKQRIAVARAIIRKPCILLLDEATSSLDSESERVVQEALDKAIVGRTTITIAHRLSTIRNADIIAVIDNGQVMELGSHEQLLRHEDGIYTSLLHLQQTKKSKIKIPCSMMPLSRTSSHILARGNQSSLVDQRSDEIVGSQQTQQSDRSCTEDKGEIKLVVPSYRRLLASSKAEWKQATIGCVGAMLFGAIQPVYSLVTAMMISLYFIQDHDEIKRKTTIYALCFLGFGIFSILTSTILHYNFAYMGEYLTKRVREELLSKILTFEVGWFDQDQNATGTICSGISKDANVVRSLVGDRIALLVQTSFAVSIAFLMGLVINWRLAIVMIALQPLSILCFYVRRTLIKSMSRKTSKSRDESSKLAAEAMGNIRTIVSFSSQDKILAMLAKLEEAPRKESIRQSWYAGLGVATTQAIGISSRAMNLWYGGKLITQNLLTAKELFETFIILGADSVSSVFAILDRCTKIEPNDPRGYRPDKVVGAIEFQNVDFSYPTRNNVMIFTGFSIDIEAGKSSALVGQSGSGKSTIISLIERFYDPLNGVVKIDGRDIKTYNLKSLRMQIALVSQEPTLFAGTIRENIIYGASDNVDESEITKAAEAANAHDFISGLKDGYDTLCGDRGVQLSGGQKQRVAIARAILRNPSILLLDEATSALDSESEKVVQDALEKVMVGRTSVVVAHRLSTIQNCDLIVVLDNGKVVEKGSHSSLLEIGPGGAYYSLVSIQRTPTATKGESEETGDL</sequence>
<gene>
    <name evidence="15" type="ORF">RND81_08G103900</name>
</gene>
<dbReference type="SUPFAM" id="SSF90123">
    <property type="entry name" value="ABC transporter transmembrane region"/>
    <property type="match status" value="2"/>
</dbReference>
<evidence type="ECO:0000256" key="10">
    <source>
        <dbReference type="ARBA" id="ARBA00023136"/>
    </source>
</evidence>
<keyword evidence="6" id="KW-0547">Nucleotide-binding</keyword>
<dbReference type="InterPro" id="IPR027417">
    <property type="entry name" value="P-loop_NTPase"/>
</dbReference>
<dbReference type="PROSITE" id="PS50929">
    <property type="entry name" value="ABC_TM1F"/>
    <property type="match status" value="2"/>
</dbReference>
<feature type="transmembrane region" description="Helical" evidence="12">
    <location>
        <begin position="495"/>
        <end position="523"/>
    </location>
</feature>
<dbReference type="InterPro" id="IPR011527">
    <property type="entry name" value="ABC1_TM_dom"/>
</dbReference>
<keyword evidence="5" id="KW-0677">Repeat</keyword>
<evidence type="ECO:0000313" key="16">
    <source>
        <dbReference type="Proteomes" id="UP001443914"/>
    </source>
</evidence>
<evidence type="ECO:0000256" key="6">
    <source>
        <dbReference type="ARBA" id="ARBA00022741"/>
    </source>
</evidence>
<proteinExistence type="inferred from homology"/>
<dbReference type="SUPFAM" id="SSF52540">
    <property type="entry name" value="P-loop containing nucleoside triphosphate hydrolases"/>
    <property type="match status" value="2"/>
</dbReference>
<evidence type="ECO:0000256" key="3">
    <source>
        <dbReference type="ARBA" id="ARBA00022448"/>
    </source>
</evidence>
<comment type="subcellular location">
    <subcellularLocation>
        <location evidence="1">Membrane</location>
        <topology evidence="1">Multi-pass membrane protein</topology>
    </subcellularLocation>
</comment>
<name>A0AAW1J5X3_SAPOF</name>
<feature type="domain" description="ABC transporter" evidence="13">
    <location>
        <begin position="188"/>
        <end position="410"/>
    </location>
</feature>
<dbReference type="Pfam" id="PF00005">
    <property type="entry name" value="ABC_tran"/>
    <property type="match status" value="2"/>
</dbReference>
<dbReference type="GO" id="GO:0016020">
    <property type="term" value="C:membrane"/>
    <property type="evidence" value="ECO:0007669"/>
    <property type="project" value="UniProtKB-SubCell"/>
</dbReference>
<dbReference type="Gene3D" id="1.20.1560.10">
    <property type="entry name" value="ABC transporter type 1, transmembrane domain"/>
    <property type="match status" value="2"/>
</dbReference>
<dbReference type="InterPro" id="IPR003439">
    <property type="entry name" value="ABC_transporter-like_ATP-bd"/>
</dbReference>
<keyword evidence="9 12" id="KW-1133">Transmembrane helix</keyword>
<dbReference type="Proteomes" id="UP001443914">
    <property type="component" value="Unassembled WGS sequence"/>
</dbReference>
<dbReference type="InterPro" id="IPR003593">
    <property type="entry name" value="AAA+_ATPase"/>
</dbReference>
<feature type="transmembrane region" description="Helical" evidence="12">
    <location>
        <begin position="16"/>
        <end position="38"/>
    </location>
</feature>
<dbReference type="CDD" id="cd03249">
    <property type="entry name" value="ABC_MTABC3_MDL1_MDL2"/>
    <property type="match status" value="2"/>
</dbReference>
<evidence type="ECO:0000256" key="1">
    <source>
        <dbReference type="ARBA" id="ARBA00004141"/>
    </source>
</evidence>
<evidence type="ECO:0000256" key="5">
    <source>
        <dbReference type="ARBA" id="ARBA00022737"/>
    </source>
</evidence>
<feature type="domain" description="ABC transmembrane type-1" evidence="14">
    <location>
        <begin position="2"/>
        <end position="98"/>
    </location>
</feature>
<dbReference type="EMBL" id="JBDFQZ010000008">
    <property type="protein sequence ID" value="KAK9698433.1"/>
    <property type="molecule type" value="Genomic_DNA"/>
</dbReference>
<evidence type="ECO:0000256" key="12">
    <source>
        <dbReference type="SAM" id="Phobius"/>
    </source>
</evidence>
<evidence type="ECO:0000256" key="4">
    <source>
        <dbReference type="ARBA" id="ARBA00022692"/>
    </source>
</evidence>
<feature type="transmembrane region" description="Helical" evidence="12">
    <location>
        <begin position="535"/>
        <end position="558"/>
    </location>
</feature>
<dbReference type="FunFam" id="3.40.50.300:FF:000479">
    <property type="entry name" value="Multidrug resistance protein 1A"/>
    <property type="match status" value="1"/>
</dbReference>
<dbReference type="InterPro" id="IPR036640">
    <property type="entry name" value="ABC1_TM_sf"/>
</dbReference>
<keyword evidence="3" id="KW-0813">Transport</keyword>